<reference evidence="1" key="1">
    <citation type="submission" date="2020-11" db="EMBL/GenBank/DDBJ databases">
        <authorList>
            <person name="Tran Van P."/>
        </authorList>
    </citation>
    <scope>NUCLEOTIDE SEQUENCE</scope>
</reference>
<gene>
    <name evidence="1" type="ORF">TBIB3V08_LOCUS3714</name>
</gene>
<organism evidence="1">
    <name type="scientific">Timema bartmani</name>
    <dbReference type="NCBI Taxonomy" id="61472"/>
    <lineage>
        <taxon>Eukaryota</taxon>
        <taxon>Metazoa</taxon>
        <taxon>Ecdysozoa</taxon>
        <taxon>Arthropoda</taxon>
        <taxon>Hexapoda</taxon>
        <taxon>Insecta</taxon>
        <taxon>Pterygota</taxon>
        <taxon>Neoptera</taxon>
        <taxon>Polyneoptera</taxon>
        <taxon>Phasmatodea</taxon>
        <taxon>Timematodea</taxon>
        <taxon>Timematoidea</taxon>
        <taxon>Timematidae</taxon>
        <taxon>Timema</taxon>
    </lineage>
</organism>
<proteinExistence type="predicted"/>
<accession>A0A7R9ETQ9</accession>
<sequence>MDNVDLAGGESHVTNAHHTLAVNTATVTAPRGNVSVIPTGAGFFVTKRMGGSLPIPSPLLLPCAPSTVYLSATIHKFISSFQTPSVVPSRTRGTTFGQPLMAELGVVMPH</sequence>
<evidence type="ECO:0000313" key="1">
    <source>
        <dbReference type="EMBL" id="CAD7441241.1"/>
    </source>
</evidence>
<protein>
    <submittedName>
        <fullName evidence="1">Uncharacterized protein</fullName>
    </submittedName>
</protein>
<name>A0A7R9ETQ9_9NEOP</name>
<dbReference type="AlphaFoldDB" id="A0A7R9ETQ9"/>
<dbReference type="EMBL" id="OD565254">
    <property type="protein sequence ID" value="CAD7441241.1"/>
    <property type="molecule type" value="Genomic_DNA"/>
</dbReference>